<gene>
    <name evidence="1" type="ORF">ENQ76_04450</name>
</gene>
<dbReference type="AlphaFoldDB" id="A0A7C2JX50"/>
<organism evidence="1">
    <name type="scientific">Schlesneria paludicola</name>
    <dbReference type="NCBI Taxonomy" id="360056"/>
    <lineage>
        <taxon>Bacteria</taxon>
        <taxon>Pseudomonadati</taxon>
        <taxon>Planctomycetota</taxon>
        <taxon>Planctomycetia</taxon>
        <taxon>Planctomycetales</taxon>
        <taxon>Planctomycetaceae</taxon>
        <taxon>Schlesneria</taxon>
    </lineage>
</organism>
<proteinExistence type="predicted"/>
<sequence>MTDIDANDSLAAIVASVAPSGYHLKHCQALNYPCPLCALRTYYCCSSGALGGGATITEQYLHVCIACRHHRHKDTTYCYDGSEWIEPSCLICGTGGDRPDPTDFRAQLGELAKQRRECFDAMEEGCEFLRQEYGPDPDPSSAYSEALHAESYTHGYEECARVLKRKADQVVQDWISKACGSGMRIEEASALADQIKKDTGW</sequence>
<dbReference type="EMBL" id="DSOK01000132">
    <property type="protein sequence ID" value="HEN14704.1"/>
    <property type="molecule type" value="Genomic_DNA"/>
</dbReference>
<evidence type="ECO:0000313" key="1">
    <source>
        <dbReference type="EMBL" id="HEN14704.1"/>
    </source>
</evidence>
<comment type="caution">
    <text evidence="1">The sequence shown here is derived from an EMBL/GenBank/DDBJ whole genome shotgun (WGS) entry which is preliminary data.</text>
</comment>
<accession>A0A7C2JX50</accession>
<name>A0A7C2JX50_9PLAN</name>
<reference evidence="1" key="1">
    <citation type="journal article" date="2020" name="mSystems">
        <title>Genome- and Community-Level Interaction Insights into Carbon Utilization and Element Cycling Functions of Hydrothermarchaeota in Hydrothermal Sediment.</title>
        <authorList>
            <person name="Zhou Z."/>
            <person name="Liu Y."/>
            <person name="Xu W."/>
            <person name="Pan J."/>
            <person name="Luo Z.H."/>
            <person name="Li M."/>
        </authorList>
    </citation>
    <scope>NUCLEOTIDE SEQUENCE [LARGE SCALE GENOMIC DNA]</scope>
    <source>
        <strain evidence="1">SpSt-339</strain>
    </source>
</reference>
<protein>
    <submittedName>
        <fullName evidence="1">Uncharacterized protein</fullName>
    </submittedName>
</protein>